<dbReference type="CDD" id="cd19096">
    <property type="entry name" value="AKR_Fe-S_oxidoreductase"/>
    <property type="match status" value="1"/>
</dbReference>
<dbReference type="Gene3D" id="3.20.20.100">
    <property type="entry name" value="NADP-dependent oxidoreductase domain"/>
    <property type="match status" value="1"/>
</dbReference>
<evidence type="ECO:0000256" key="2">
    <source>
        <dbReference type="ARBA" id="ARBA00023004"/>
    </source>
</evidence>
<evidence type="ECO:0000256" key="3">
    <source>
        <dbReference type="ARBA" id="ARBA00023014"/>
    </source>
</evidence>
<keyword evidence="3" id="KW-0411">Iron-sulfur</keyword>
<keyword evidence="1" id="KW-0479">Metal-binding</keyword>
<evidence type="ECO:0000259" key="4">
    <source>
        <dbReference type="PROSITE" id="PS51379"/>
    </source>
</evidence>
<dbReference type="Proteomes" id="UP000830835">
    <property type="component" value="Unassembled WGS sequence"/>
</dbReference>
<dbReference type="PROSITE" id="PS00198">
    <property type="entry name" value="4FE4S_FER_1"/>
    <property type="match status" value="1"/>
</dbReference>
<sequence>MIYRRFGRTEQRISVFSLGSMRLVNVPPAQAQATVEAAVAAGINHIETAQAYGHAESLLGEILQTLPVPRQQLILTTKLTPQPQDQLRESLQGSLTRLRVDYLDQLAFHGINLPEHLQWVLQEGLPVLRQAQKEGWVGHIGFSTHGSLDLILEAIQTGSFDFVNLHYHFFQQRNRSALEAAAQQDMGVFIISPADKGGMLYHPPQRLQEVCQPFSPLEFAYRFLLADPRIHTLSLGITQPQELQTAWAALRDPEGGWGNVLRQVQQRLQEREQEHLGTTRCAQCYACLPCPEGIHIPEVLRLRNLALAHDMTEFGQYRYNMFGQAGHWFPGVTADCCTECGDCLPRCPEQLQIPDLLRETHQLLHRSPIRRLWE</sequence>
<evidence type="ECO:0000256" key="1">
    <source>
        <dbReference type="ARBA" id="ARBA00022723"/>
    </source>
</evidence>
<dbReference type="EMBL" id="JAFIRA010000035">
    <property type="protein sequence ID" value="MCJ2543738.1"/>
    <property type="molecule type" value="Genomic_DNA"/>
</dbReference>
<dbReference type="InterPro" id="IPR017896">
    <property type="entry name" value="4Fe4S_Fe-S-bd"/>
</dbReference>
<dbReference type="InterPro" id="IPR036812">
    <property type="entry name" value="NAD(P)_OxRdtase_dom_sf"/>
</dbReference>
<dbReference type="RefSeq" id="WP_244351531.1">
    <property type="nucleotide sequence ID" value="NZ_JAFIRA010000035.1"/>
</dbReference>
<evidence type="ECO:0000313" key="6">
    <source>
        <dbReference type="Proteomes" id="UP000830835"/>
    </source>
</evidence>
<dbReference type="PROSITE" id="PS51379">
    <property type="entry name" value="4FE4S_FER_2"/>
    <property type="match status" value="1"/>
</dbReference>
<proteinExistence type="predicted"/>
<dbReference type="InterPro" id="IPR017900">
    <property type="entry name" value="4Fe4S_Fe_S_CS"/>
</dbReference>
<protein>
    <submittedName>
        <fullName evidence="5">Aldo/keto reductase</fullName>
    </submittedName>
</protein>
<feature type="domain" description="4Fe-4S ferredoxin-type" evidence="4">
    <location>
        <begin position="328"/>
        <end position="356"/>
    </location>
</feature>
<keyword evidence="2" id="KW-0408">Iron</keyword>
<reference evidence="5" key="1">
    <citation type="submission" date="2021-02" db="EMBL/GenBank/DDBJ databases">
        <title>The CRISPR/cas machinery reduction and long-range gene transfer in the hot spring cyanobacterium Synechococcus.</title>
        <authorList>
            <person name="Dvorak P."/>
            <person name="Jahodarova E."/>
            <person name="Hasler P."/>
            <person name="Poulickova A."/>
        </authorList>
    </citation>
    <scope>NUCLEOTIDE SEQUENCE</scope>
    <source>
        <strain evidence="5">Rupite</strain>
    </source>
</reference>
<keyword evidence="6" id="KW-1185">Reference proteome</keyword>
<dbReference type="PANTHER" id="PTHR43312">
    <property type="entry name" value="D-THREO-ALDOSE 1-DEHYDROGENASE"/>
    <property type="match status" value="1"/>
</dbReference>
<evidence type="ECO:0000313" key="5">
    <source>
        <dbReference type="EMBL" id="MCJ2543738.1"/>
    </source>
</evidence>
<comment type="caution">
    <text evidence="5">The sequence shown here is derived from an EMBL/GenBank/DDBJ whole genome shotgun (WGS) entry which is preliminary data.</text>
</comment>
<dbReference type="Pfam" id="PF00248">
    <property type="entry name" value="Aldo_ket_red"/>
    <property type="match status" value="1"/>
</dbReference>
<dbReference type="InterPro" id="IPR023210">
    <property type="entry name" value="NADP_OxRdtase_dom"/>
</dbReference>
<organism evidence="5 6">
    <name type="scientific">Thermostichus vulcanus str. 'Rupite'</name>
    <dbReference type="NCBI Taxonomy" id="2813851"/>
    <lineage>
        <taxon>Bacteria</taxon>
        <taxon>Bacillati</taxon>
        <taxon>Cyanobacteriota</taxon>
        <taxon>Cyanophyceae</taxon>
        <taxon>Thermostichales</taxon>
        <taxon>Thermostichaceae</taxon>
        <taxon>Thermostichus</taxon>
    </lineage>
</organism>
<dbReference type="InterPro" id="IPR053135">
    <property type="entry name" value="AKR2_Oxidoreductase"/>
</dbReference>
<name>A0ABT0CD76_THEVL</name>
<accession>A0ABT0CD76</accession>
<dbReference type="SUPFAM" id="SSF46548">
    <property type="entry name" value="alpha-helical ferredoxin"/>
    <property type="match status" value="1"/>
</dbReference>
<dbReference type="PANTHER" id="PTHR43312:SF2">
    <property type="entry name" value="OXIDOREDUCTASE"/>
    <property type="match status" value="1"/>
</dbReference>
<gene>
    <name evidence="5" type="ORF">JX360_12620</name>
</gene>
<dbReference type="SUPFAM" id="SSF51430">
    <property type="entry name" value="NAD(P)-linked oxidoreductase"/>
    <property type="match status" value="1"/>
</dbReference>